<comment type="caution">
    <text evidence="1">The sequence shown here is derived from an EMBL/GenBank/DDBJ whole genome shotgun (WGS) entry which is preliminary data.</text>
</comment>
<evidence type="ECO:0000313" key="2">
    <source>
        <dbReference type="Proteomes" id="UP000824469"/>
    </source>
</evidence>
<dbReference type="PANTHER" id="PTHR33148">
    <property type="entry name" value="PLASTID MOVEMENT IMPAIRED PROTEIN-RELATED"/>
    <property type="match status" value="1"/>
</dbReference>
<evidence type="ECO:0000313" key="1">
    <source>
        <dbReference type="EMBL" id="KAH9295549.1"/>
    </source>
</evidence>
<name>A0AA38CDA0_TAXCH</name>
<reference evidence="1 2" key="1">
    <citation type="journal article" date="2021" name="Nat. Plants">
        <title>The Taxus genome provides insights into paclitaxel biosynthesis.</title>
        <authorList>
            <person name="Xiong X."/>
            <person name="Gou J."/>
            <person name="Liao Q."/>
            <person name="Li Y."/>
            <person name="Zhou Q."/>
            <person name="Bi G."/>
            <person name="Li C."/>
            <person name="Du R."/>
            <person name="Wang X."/>
            <person name="Sun T."/>
            <person name="Guo L."/>
            <person name="Liang H."/>
            <person name="Lu P."/>
            <person name="Wu Y."/>
            <person name="Zhang Z."/>
            <person name="Ro D.K."/>
            <person name="Shang Y."/>
            <person name="Huang S."/>
            <person name="Yan J."/>
        </authorList>
    </citation>
    <scope>NUCLEOTIDE SEQUENCE [LARGE SCALE GENOMIC DNA]</scope>
    <source>
        <strain evidence="1">Ta-2019</strain>
    </source>
</reference>
<feature type="non-terminal residue" evidence="1">
    <location>
        <position position="168"/>
    </location>
</feature>
<dbReference type="EMBL" id="JAHRHJ020000011">
    <property type="protein sequence ID" value="KAH9295549.1"/>
    <property type="molecule type" value="Genomic_DNA"/>
</dbReference>
<proteinExistence type="predicted"/>
<organism evidence="1 2">
    <name type="scientific">Taxus chinensis</name>
    <name type="common">Chinese yew</name>
    <name type="synonym">Taxus wallichiana var. chinensis</name>
    <dbReference type="NCBI Taxonomy" id="29808"/>
    <lineage>
        <taxon>Eukaryota</taxon>
        <taxon>Viridiplantae</taxon>
        <taxon>Streptophyta</taxon>
        <taxon>Embryophyta</taxon>
        <taxon>Tracheophyta</taxon>
        <taxon>Spermatophyta</taxon>
        <taxon>Pinopsida</taxon>
        <taxon>Pinidae</taxon>
        <taxon>Conifers II</taxon>
        <taxon>Cupressales</taxon>
        <taxon>Taxaceae</taxon>
        <taxon>Taxus</taxon>
    </lineage>
</organism>
<dbReference type="Pfam" id="PF14009">
    <property type="entry name" value="PADRE"/>
    <property type="match status" value="1"/>
</dbReference>
<dbReference type="AlphaFoldDB" id="A0AA38CDA0"/>
<accession>A0AA38CDA0</accession>
<sequence length="168" mass="18872">MKFDGTVIKLSTPVNVKEIVGDQSDHGVFEADAVRLLGVLTRPLTESADLQRGRLYFLIPLPNQPGLFSRPCSDKLLTLASSIRQLRFSGRDFSDRHLTKQRFDSRVQIVPSTDDGSSLRVKFRLRKDELAKLLPIDGNYLLEDLVVPMIQQAVDNKAEDLISRPPSL</sequence>
<protein>
    <submittedName>
        <fullName evidence="1">Uncharacterized protein</fullName>
    </submittedName>
</protein>
<keyword evidence="2" id="KW-1185">Reference proteome</keyword>
<dbReference type="Proteomes" id="UP000824469">
    <property type="component" value="Unassembled WGS sequence"/>
</dbReference>
<dbReference type="InterPro" id="IPR025322">
    <property type="entry name" value="PADRE_dom"/>
</dbReference>
<dbReference type="PANTHER" id="PTHR33148:SF3">
    <property type="entry name" value="DUF4228 DOMAIN PROTEIN"/>
    <property type="match status" value="1"/>
</dbReference>
<gene>
    <name evidence="1" type="ORF">KI387_039137</name>
</gene>